<protein>
    <submittedName>
        <fullName evidence="1">115_t:CDS:1</fullName>
    </submittedName>
</protein>
<name>A0A9N8VRI4_9GLOM</name>
<reference evidence="1" key="1">
    <citation type="submission" date="2021-06" db="EMBL/GenBank/DDBJ databases">
        <authorList>
            <person name="Kallberg Y."/>
            <person name="Tangrot J."/>
            <person name="Rosling A."/>
        </authorList>
    </citation>
    <scope>NUCLEOTIDE SEQUENCE</scope>
    <source>
        <strain evidence="1">AZ414A</strain>
    </source>
</reference>
<comment type="caution">
    <text evidence="1">The sequence shown here is derived from an EMBL/GenBank/DDBJ whole genome shotgun (WGS) entry which is preliminary data.</text>
</comment>
<dbReference type="AlphaFoldDB" id="A0A9N8VRI4"/>
<evidence type="ECO:0000313" key="2">
    <source>
        <dbReference type="Proteomes" id="UP000789706"/>
    </source>
</evidence>
<proteinExistence type="predicted"/>
<dbReference type="OrthoDB" id="69088at2759"/>
<keyword evidence="2" id="KW-1185">Reference proteome</keyword>
<organism evidence="1 2">
    <name type="scientific">Diversispora eburnea</name>
    <dbReference type="NCBI Taxonomy" id="1213867"/>
    <lineage>
        <taxon>Eukaryota</taxon>
        <taxon>Fungi</taxon>
        <taxon>Fungi incertae sedis</taxon>
        <taxon>Mucoromycota</taxon>
        <taxon>Glomeromycotina</taxon>
        <taxon>Glomeromycetes</taxon>
        <taxon>Diversisporales</taxon>
        <taxon>Diversisporaceae</taxon>
        <taxon>Diversispora</taxon>
    </lineage>
</organism>
<accession>A0A9N8VRI4</accession>
<evidence type="ECO:0000313" key="1">
    <source>
        <dbReference type="EMBL" id="CAG8463934.1"/>
    </source>
</evidence>
<gene>
    <name evidence="1" type="ORF">DEBURN_LOCUS2823</name>
</gene>
<sequence>MDTTYVHINGISIQNLKQDFEVLGDTISSCLAGDPVTMRSVLNGHSGDIIQNRKKYDGCLRDLEKLRHVSRDNEGLFNWLLDVMKKYIIQLQNDRQQYTNGLNYNENLKTLSKYFEESKLLKLLTNILFEHLSYNGSRENTFKINKKRSKALFDVLAETNSIWLLQWALDNNILFEFKCQVLMEFTIWKLSQLNSNIPFTIFDFLIDVDAIAYQQCILGLLDIYLRIAQDYMNNVNNEHNTLSERVGKEEQIWSILTVKNLQTLCYFEYITKFSLCITSSGVVTSISEVFYNWLRTWLLTNTNSVIPHVLPICISLDSLANEKYVVCGSNIKLDAVQYLSDVITTECVSLIQQVTNAFDECIVDICSNASSHSHLAEVIVRNFMPQNYANNLSPLKTYKIIHAQLGTLYIMPDTEINLNQTLNLFLHRLETNWEPFWLTILKCIGLSSKQAAEKTIQGIFSLINLKQPDDQKKITRRINILFEFISLFERHWENVFSSLIVDKLIKSTLIREEADSETISNNIQSMNVYKTLLYFIFTDSKISNIQLSELIGGSLKSSFKKKLIYNAENARTWLCKPKETKKYLTNLELLVDRPPPKFRYNTNKKSYSSTWHSFNSFNSNINHSEKSNSLTRLSSNSLKKDFLLYLNDSIQSSSINLIKSNILSNGRIFRLSCMGPDSLSCDFGKTNKLSRILINKLTTLEPPTSVIEHMIVPKPIPYERDCPELRLLVDFLANDHVAFRELHDNLSRSLLSINISFWYRALEHSSRKYSTELDMAIGLIETMRKASYVPPPLNYIGRLLPHVFSKDVGYLLYEIIWKFVLENWQLCPYSEEFDIDKIENNLPIGLSERIQKLKLILQKNILSMPELLSAHFV</sequence>
<dbReference type="EMBL" id="CAJVPK010000163">
    <property type="protein sequence ID" value="CAG8463934.1"/>
    <property type="molecule type" value="Genomic_DNA"/>
</dbReference>
<dbReference type="Proteomes" id="UP000789706">
    <property type="component" value="Unassembled WGS sequence"/>
</dbReference>